<sequence>MKYGIYRHEGYTCKWDDKRYQGSVCCNVTVKGAYEDTLDAIRFEMGRAYYDVRVDLIDKSGEVNGVPVRFSTDRFSIPINHLSGVLTILDYGELLKLPPLWGSVHPERPSEIKINSLFNDVEETSLEKIGWYKWTSERQFRAPDQTAIRDAFKVEVHDCQDNKLDWNFHARGWEKHADSGDLLTDYYADIIEMVEYNSERKVVIIRHREKPRIRVNINLKIKFEDILELKYSNYVSYEARFDSNENELLVDIQDAYGKFKLIVRSHNGTESLLTRTFLVPTLSSLNYTKKLYVSELEEWDECLVACLSTVGRSPKLRKCNKLFKYQTEVNPYESNSYQPRIRVNINLKIKFQDPGEFKYSNYVSLKARFDLPTSMDKQDAYGKLFIEVINCNRRESLFRREILLLKLTSLNYSREFYLSDTEDWDKCLILIGCLSAVGRSFELVKSTNLSHFLMRVLQRM</sequence>
<evidence type="ECO:0000313" key="1">
    <source>
        <dbReference type="EnsemblMetazoa" id="SMAR010066-PA"/>
    </source>
</evidence>
<dbReference type="AlphaFoldDB" id="T1J8N0"/>
<dbReference type="GO" id="GO:0044291">
    <property type="term" value="C:cell-cell contact zone"/>
    <property type="evidence" value="ECO:0007669"/>
    <property type="project" value="TreeGrafter"/>
</dbReference>
<keyword evidence="2" id="KW-1185">Reference proteome</keyword>
<evidence type="ECO:0000313" key="2">
    <source>
        <dbReference type="Proteomes" id="UP000014500"/>
    </source>
</evidence>
<organism evidence="1 2">
    <name type="scientific">Strigamia maritima</name>
    <name type="common">European centipede</name>
    <name type="synonym">Geophilus maritimus</name>
    <dbReference type="NCBI Taxonomy" id="126957"/>
    <lineage>
        <taxon>Eukaryota</taxon>
        <taxon>Metazoa</taxon>
        <taxon>Ecdysozoa</taxon>
        <taxon>Arthropoda</taxon>
        <taxon>Myriapoda</taxon>
        <taxon>Chilopoda</taxon>
        <taxon>Pleurostigmophora</taxon>
        <taxon>Geophilomorpha</taxon>
        <taxon>Linotaeniidae</taxon>
        <taxon>Strigamia</taxon>
    </lineage>
</organism>
<dbReference type="EMBL" id="AFFK01022120">
    <property type="status" value="NOT_ANNOTATED_CDS"/>
    <property type="molecule type" value="Genomic_DNA"/>
</dbReference>
<accession>T1J8N0</accession>
<dbReference type="InterPro" id="IPR029213">
    <property type="entry name" value="Fusogen_EFF/AFF"/>
</dbReference>
<dbReference type="HOGENOM" id="CLU_594915_0_0_1"/>
<dbReference type="PANTHER" id="PTHR37415:SF1">
    <property type="entry name" value="CELL FUSION PROTEIN AFF-1"/>
    <property type="match status" value="1"/>
</dbReference>
<dbReference type="GO" id="GO:0000768">
    <property type="term" value="P:syncytium formation by plasma membrane fusion"/>
    <property type="evidence" value="ECO:0007669"/>
    <property type="project" value="TreeGrafter"/>
</dbReference>
<reference evidence="2" key="1">
    <citation type="submission" date="2011-05" db="EMBL/GenBank/DDBJ databases">
        <authorList>
            <person name="Richards S.R."/>
            <person name="Qu J."/>
            <person name="Jiang H."/>
            <person name="Jhangiani S.N."/>
            <person name="Agravi P."/>
            <person name="Goodspeed R."/>
            <person name="Gross S."/>
            <person name="Mandapat C."/>
            <person name="Jackson L."/>
            <person name="Mathew T."/>
            <person name="Pu L."/>
            <person name="Thornton R."/>
            <person name="Saada N."/>
            <person name="Wilczek-Boney K.B."/>
            <person name="Lee S."/>
            <person name="Kovar C."/>
            <person name="Wu Y."/>
            <person name="Scherer S.E."/>
            <person name="Worley K.C."/>
            <person name="Muzny D.M."/>
            <person name="Gibbs R."/>
        </authorList>
    </citation>
    <scope>NUCLEOTIDE SEQUENCE</scope>
    <source>
        <strain evidence="2">Brora</strain>
    </source>
</reference>
<dbReference type="EnsemblMetazoa" id="SMAR010066-RA">
    <property type="protein sequence ID" value="SMAR010066-PA"/>
    <property type="gene ID" value="SMAR010066"/>
</dbReference>
<dbReference type="Pfam" id="PF14884">
    <property type="entry name" value="EFF-AFF"/>
    <property type="match status" value="1"/>
</dbReference>
<proteinExistence type="predicted"/>
<protein>
    <submittedName>
        <fullName evidence="1">Uncharacterized protein</fullName>
    </submittedName>
</protein>
<dbReference type="PhylomeDB" id="T1J8N0"/>
<reference evidence="1" key="2">
    <citation type="submission" date="2015-02" db="UniProtKB">
        <authorList>
            <consortium name="EnsemblMetazoa"/>
        </authorList>
    </citation>
    <scope>IDENTIFICATION</scope>
</reference>
<dbReference type="Proteomes" id="UP000014500">
    <property type="component" value="Unassembled WGS sequence"/>
</dbReference>
<name>T1J8N0_STRMM</name>
<dbReference type="PANTHER" id="PTHR37415">
    <property type="entry name" value="EFF-1A"/>
    <property type="match status" value="1"/>
</dbReference>